<reference evidence="9" key="1">
    <citation type="journal article" date="2019" name="Int. J. Syst. Evol. Microbiol.">
        <title>The Global Catalogue of Microorganisms (GCM) 10K type strain sequencing project: providing services to taxonomists for standard genome sequencing and annotation.</title>
        <authorList>
            <consortium name="The Broad Institute Genomics Platform"/>
            <consortium name="The Broad Institute Genome Sequencing Center for Infectious Disease"/>
            <person name="Wu L."/>
            <person name="Ma J."/>
        </authorList>
    </citation>
    <scope>NUCLEOTIDE SEQUENCE [LARGE SCALE GENOMIC DNA]</scope>
    <source>
        <strain evidence="9">CECT 8482</strain>
    </source>
</reference>
<evidence type="ECO:0000313" key="9">
    <source>
        <dbReference type="Proteomes" id="UP001243846"/>
    </source>
</evidence>
<dbReference type="PRINTS" id="PR00953">
    <property type="entry name" value="TYPE3IMRPROT"/>
</dbReference>
<keyword evidence="4 7" id="KW-0812">Transmembrane</keyword>
<comment type="similarity">
    <text evidence="2">Belongs to the FliR/MopE/SpaR family.</text>
</comment>
<keyword evidence="3" id="KW-1003">Cell membrane</keyword>
<evidence type="ECO:0000256" key="7">
    <source>
        <dbReference type="SAM" id="Phobius"/>
    </source>
</evidence>
<evidence type="ECO:0000313" key="8">
    <source>
        <dbReference type="EMBL" id="MDN3712456.1"/>
    </source>
</evidence>
<evidence type="ECO:0000256" key="5">
    <source>
        <dbReference type="ARBA" id="ARBA00022989"/>
    </source>
</evidence>
<gene>
    <name evidence="8" type="ORF">QWZ10_13130</name>
</gene>
<feature type="transmembrane region" description="Helical" evidence="7">
    <location>
        <begin position="65"/>
        <end position="84"/>
    </location>
</feature>
<keyword evidence="5 7" id="KW-1133">Transmembrane helix</keyword>
<keyword evidence="9" id="KW-1185">Reference proteome</keyword>
<comment type="subcellular location">
    <subcellularLocation>
        <location evidence="1">Cell membrane</location>
        <topology evidence="1">Multi-pass membrane protein</topology>
    </subcellularLocation>
</comment>
<keyword evidence="8" id="KW-0966">Cell projection</keyword>
<proteinExistence type="inferred from homology"/>
<name>A0ABT8D850_9RHOB</name>
<dbReference type="PANTHER" id="PTHR30065:SF1">
    <property type="entry name" value="SURFACE PRESENTATION OF ANTIGENS PROTEIN SPAR"/>
    <property type="match status" value="1"/>
</dbReference>
<feature type="transmembrane region" description="Helical" evidence="7">
    <location>
        <begin position="148"/>
        <end position="174"/>
    </location>
</feature>
<accession>A0ABT8D850</accession>
<protein>
    <submittedName>
        <fullName evidence="8">Flagellar biosynthetic protein FliR</fullName>
    </submittedName>
</protein>
<feature type="transmembrane region" description="Helical" evidence="7">
    <location>
        <begin position="96"/>
        <end position="114"/>
    </location>
</feature>
<keyword evidence="8" id="KW-0969">Cilium</keyword>
<dbReference type="Proteomes" id="UP001243846">
    <property type="component" value="Unassembled WGS sequence"/>
</dbReference>
<dbReference type="EMBL" id="JAUFRC010000001">
    <property type="protein sequence ID" value="MDN3712456.1"/>
    <property type="molecule type" value="Genomic_DNA"/>
</dbReference>
<keyword evidence="6 7" id="KW-0472">Membrane</keyword>
<comment type="caution">
    <text evidence="8">The sequence shown here is derived from an EMBL/GenBank/DDBJ whole genome shotgun (WGS) entry which is preliminary data.</text>
</comment>
<sequence length="189" mass="19008">MIGAEPVTLALAAGAEAVTGLALGMIVRLAALSLDVAASTIATTACLSQIMGVTNEFAPHPIGNLLHLAGAALLMALGFPLLVCDILGDSFTLRGLGAWADSAVLLPAVVAIILKSFGLAMVLAAPFILGGLLFQALSGVISKVMPALPVVFIGAPAAILMALVALSLLVPAILSVWSEHLMSLILPGL</sequence>
<evidence type="ECO:0000256" key="3">
    <source>
        <dbReference type="ARBA" id="ARBA00022475"/>
    </source>
</evidence>
<feature type="transmembrane region" description="Helical" evidence="7">
    <location>
        <begin position="6"/>
        <end position="27"/>
    </location>
</feature>
<dbReference type="InterPro" id="IPR002010">
    <property type="entry name" value="T3SS_IM_R"/>
</dbReference>
<dbReference type="Pfam" id="PF01311">
    <property type="entry name" value="Bac_export_1"/>
    <property type="match status" value="1"/>
</dbReference>
<dbReference type="PANTHER" id="PTHR30065">
    <property type="entry name" value="FLAGELLAR BIOSYNTHETIC PROTEIN FLIR"/>
    <property type="match status" value="1"/>
</dbReference>
<evidence type="ECO:0000256" key="2">
    <source>
        <dbReference type="ARBA" id="ARBA00009772"/>
    </source>
</evidence>
<keyword evidence="8" id="KW-0282">Flagellum</keyword>
<evidence type="ECO:0000256" key="1">
    <source>
        <dbReference type="ARBA" id="ARBA00004651"/>
    </source>
</evidence>
<feature type="transmembrane region" description="Helical" evidence="7">
    <location>
        <begin position="120"/>
        <end position="141"/>
    </location>
</feature>
<organism evidence="8 9">
    <name type="scientific">Paracoccus cavernae</name>
    <dbReference type="NCBI Taxonomy" id="1571207"/>
    <lineage>
        <taxon>Bacteria</taxon>
        <taxon>Pseudomonadati</taxon>
        <taxon>Pseudomonadota</taxon>
        <taxon>Alphaproteobacteria</taxon>
        <taxon>Rhodobacterales</taxon>
        <taxon>Paracoccaceae</taxon>
        <taxon>Paracoccus</taxon>
    </lineage>
</organism>
<evidence type="ECO:0000256" key="6">
    <source>
        <dbReference type="ARBA" id="ARBA00023136"/>
    </source>
</evidence>
<evidence type="ECO:0000256" key="4">
    <source>
        <dbReference type="ARBA" id="ARBA00022692"/>
    </source>
</evidence>